<dbReference type="EMBL" id="ML213531">
    <property type="protein sequence ID" value="TFK46282.1"/>
    <property type="molecule type" value="Genomic_DNA"/>
</dbReference>
<dbReference type="AlphaFoldDB" id="A0A5C3MLK7"/>
<evidence type="ECO:0000256" key="1">
    <source>
        <dbReference type="SAM" id="MobiDB-lite"/>
    </source>
</evidence>
<keyword evidence="4" id="KW-1185">Reference proteome</keyword>
<dbReference type="InterPro" id="IPR004919">
    <property type="entry name" value="GmrSD_N"/>
</dbReference>
<evidence type="ECO:0000313" key="3">
    <source>
        <dbReference type="EMBL" id="TFK46282.1"/>
    </source>
</evidence>
<evidence type="ECO:0000259" key="2">
    <source>
        <dbReference type="Pfam" id="PF03235"/>
    </source>
</evidence>
<evidence type="ECO:0000313" key="4">
    <source>
        <dbReference type="Proteomes" id="UP000305948"/>
    </source>
</evidence>
<name>A0A5C3MLK7_9AGAM</name>
<feature type="compositionally biased region" description="Polar residues" evidence="1">
    <location>
        <begin position="590"/>
        <end position="601"/>
    </location>
</feature>
<organism evidence="3 4">
    <name type="scientific">Heliocybe sulcata</name>
    <dbReference type="NCBI Taxonomy" id="5364"/>
    <lineage>
        <taxon>Eukaryota</taxon>
        <taxon>Fungi</taxon>
        <taxon>Dikarya</taxon>
        <taxon>Basidiomycota</taxon>
        <taxon>Agaricomycotina</taxon>
        <taxon>Agaricomycetes</taxon>
        <taxon>Gloeophyllales</taxon>
        <taxon>Gloeophyllaceae</taxon>
        <taxon>Heliocybe</taxon>
    </lineage>
</organism>
<feature type="compositionally biased region" description="Basic and acidic residues" evidence="1">
    <location>
        <begin position="899"/>
        <end position="971"/>
    </location>
</feature>
<dbReference type="Proteomes" id="UP000305948">
    <property type="component" value="Unassembled WGS sequence"/>
</dbReference>
<sequence length="986" mass="109103">MFSDSEESSLTALSDVDDYEPSSGQSEHENYAPRQRASTANATARAKPGRPRKGEPKRDYVITNALRPPRTTQYTAKSLYDQIIENSIDLDPEYQRDVVWTEGKQSGLIDSILRHYYIPPVIFAVIAQDDGTEQRVCIDGKQRLTAIQRFMDGLIPHKDSFTNDRLYYKQTPGCKTKRRLLPKAYINRFGNEQICCVEYDGLTPDQEREIFQRVQLGVALTPAERMQALNGPLATYVRNLQQSVLGPAPQGFGDTLEWSTERGRAFQCTLMVVYFIEQYPKYSPMPSTDTLAKYLMKDEVGKELEGKIRDMFDVYIRLAADSTNKALFSRPNRLSPIEFVMIGVMIYAWMEVKPARGKKDKDGQWMEKFDLKALVEALKALRKAVREKHADVRANGKVTKTMGAFIVKTVKDMKSGKNAPANEVKQAKRKRKRADSDDEMDGEPLSRSVGKTPTKAAKAKQTTTANGSTSSTAAPPKMAKKKTDDGARIATGTSVAGQMAKRTGGTPITPTAKQATKKLQKTGGVPAISTSRDARIQEKEFPEQNTARESVAPQDRQQASSSLSKPQSAPGTPTVEATAQPRLLPRGPSRQASMAPSSDIQAPSRHLARHSFPGTPAVKPEVVSPPVAFGSPNVRPSANINGSNAVNGSSSGVAIKRELETSLLDRLAPIRRARGVTDPATSRSITPSGAVAANPQDPSGNPQVTRDPRRPPPPALQIDPSQLHSLAQQLQQTAQVPSSGSPADRIQEANIESLLVKAGIQLDNAQLANIVSGPDAGAGPRLSATRFGPVPTHMIPSSLTSNASFVIPAHNTGVSPAGIVAPSPLLQSVPQPWSIPFDGTVSGEASNGRQPPQALHSRSPPRQPRADRSYSDYTTSQTSIDSRRPHHTPSVASYDDDVDRYHDRSRSYYYDERSGRNRSSREYDHDYKDRRDRGRDVSRDRYRYRSRSREREVDYYERRRDYDYDRRESGKSWRTRSKSPESQKRT</sequence>
<dbReference type="Pfam" id="PF03235">
    <property type="entry name" value="GmrSD_N"/>
    <property type="match status" value="1"/>
</dbReference>
<dbReference type="PANTHER" id="PTHR39639">
    <property type="entry name" value="CHROMOSOME 16, WHOLE GENOME SHOTGUN SEQUENCE"/>
    <property type="match status" value="1"/>
</dbReference>
<dbReference type="PANTHER" id="PTHR39639:SF1">
    <property type="entry name" value="DUF262 DOMAIN-CONTAINING PROTEIN"/>
    <property type="match status" value="1"/>
</dbReference>
<dbReference type="STRING" id="5364.A0A5C3MLK7"/>
<feature type="compositionally biased region" description="Low complexity" evidence="1">
    <location>
        <begin position="637"/>
        <end position="652"/>
    </location>
</feature>
<feature type="region of interest" description="Disordered" evidence="1">
    <location>
        <begin position="674"/>
        <end position="718"/>
    </location>
</feature>
<accession>A0A5C3MLK7</accession>
<proteinExistence type="predicted"/>
<feature type="compositionally biased region" description="Basic and acidic residues" evidence="1">
    <location>
        <begin position="532"/>
        <end position="542"/>
    </location>
</feature>
<feature type="region of interest" description="Disordered" evidence="1">
    <location>
        <begin position="1"/>
        <end position="67"/>
    </location>
</feature>
<feature type="compositionally biased region" description="Polar residues" evidence="1">
    <location>
        <begin position="555"/>
        <end position="577"/>
    </location>
</feature>
<feature type="compositionally biased region" description="Low complexity" evidence="1">
    <location>
        <begin position="451"/>
        <end position="477"/>
    </location>
</feature>
<protein>
    <recommendedName>
        <fullName evidence="2">GmrSD restriction endonucleases N-terminal domain-containing protein</fullName>
    </recommendedName>
</protein>
<feature type="domain" description="GmrSD restriction endonucleases N-terminal" evidence="2">
    <location>
        <begin position="80"/>
        <end position="169"/>
    </location>
</feature>
<feature type="compositionally biased region" description="Polar residues" evidence="1">
    <location>
        <begin position="871"/>
        <end position="880"/>
    </location>
</feature>
<feature type="region of interest" description="Disordered" evidence="1">
    <location>
        <begin position="415"/>
        <end position="652"/>
    </location>
</feature>
<feature type="region of interest" description="Disordered" evidence="1">
    <location>
        <begin position="836"/>
        <end position="986"/>
    </location>
</feature>
<reference evidence="3 4" key="1">
    <citation type="journal article" date="2019" name="Nat. Ecol. Evol.">
        <title>Megaphylogeny resolves global patterns of mushroom evolution.</title>
        <authorList>
            <person name="Varga T."/>
            <person name="Krizsan K."/>
            <person name="Foldi C."/>
            <person name="Dima B."/>
            <person name="Sanchez-Garcia M."/>
            <person name="Sanchez-Ramirez S."/>
            <person name="Szollosi G.J."/>
            <person name="Szarkandi J.G."/>
            <person name="Papp V."/>
            <person name="Albert L."/>
            <person name="Andreopoulos W."/>
            <person name="Angelini C."/>
            <person name="Antonin V."/>
            <person name="Barry K.W."/>
            <person name="Bougher N.L."/>
            <person name="Buchanan P."/>
            <person name="Buyck B."/>
            <person name="Bense V."/>
            <person name="Catcheside P."/>
            <person name="Chovatia M."/>
            <person name="Cooper J."/>
            <person name="Damon W."/>
            <person name="Desjardin D."/>
            <person name="Finy P."/>
            <person name="Geml J."/>
            <person name="Haridas S."/>
            <person name="Hughes K."/>
            <person name="Justo A."/>
            <person name="Karasinski D."/>
            <person name="Kautmanova I."/>
            <person name="Kiss B."/>
            <person name="Kocsube S."/>
            <person name="Kotiranta H."/>
            <person name="LaButti K.M."/>
            <person name="Lechner B.E."/>
            <person name="Liimatainen K."/>
            <person name="Lipzen A."/>
            <person name="Lukacs Z."/>
            <person name="Mihaltcheva S."/>
            <person name="Morgado L.N."/>
            <person name="Niskanen T."/>
            <person name="Noordeloos M.E."/>
            <person name="Ohm R.A."/>
            <person name="Ortiz-Santana B."/>
            <person name="Ovrebo C."/>
            <person name="Racz N."/>
            <person name="Riley R."/>
            <person name="Savchenko A."/>
            <person name="Shiryaev A."/>
            <person name="Soop K."/>
            <person name="Spirin V."/>
            <person name="Szebenyi C."/>
            <person name="Tomsovsky M."/>
            <person name="Tulloss R.E."/>
            <person name="Uehling J."/>
            <person name="Grigoriev I.V."/>
            <person name="Vagvolgyi C."/>
            <person name="Papp T."/>
            <person name="Martin F.M."/>
            <person name="Miettinen O."/>
            <person name="Hibbett D.S."/>
            <person name="Nagy L.G."/>
        </authorList>
    </citation>
    <scope>NUCLEOTIDE SEQUENCE [LARGE SCALE GENOMIC DNA]</scope>
    <source>
        <strain evidence="3 4">OMC1185</strain>
    </source>
</reference>
<gene>
    <name evidence="3" type="ORF">OE88DRAFT_1667916</name>
</gene>
<dbReference type="OrthoDB" id="5419821at2759"/>